<dbReference type="eggNOG" id="COG1595">
    <property type="taxonomic scope" value="Bacteria"/>
</dbReference>
<dbReference type="Pfam" id="PF04542">
    <property type="entry name" value="Sigma70_r2"/>
    <property type="match status" value="1"/>
</dbReference>
<evidence type="ECO:0000313" key="7">
    <source>
        <dbReference type="Proteomes" id="UP000030437"/>
    </source>
</evidence>
<comment type="caution">
    <text evidence="6">The sequence shown here is derived from an EMBL/GenBank/DDBJ whole genome shotgun (WGS) entry which is preliminary data.</text>
</comment>
<dbReference type="Proteomes" id="UP000030437">
    <property type="component" value="Unassembled WGS sequence"/>
</dbReference>
<evidence type="ECO:0000259" key="5">
    <source>
        <dbReference type="Pfam" id="PF04542"/>
    </source>
</evidence>
<dbReference type="PANTHER" id="PTHR43133">
    <property type="entry name" value="RNA POLYMERASE ECF-TYPE SIGMA FACTO"/>
    <property type="match status" value="1"/>
</dbReference>
<dbReference type="RefSeq" id="WP_036155224.1">
    <property type="nucleotide sequence ID" value="NZ_AVCX01000005.1"/>
</dbReference>
<protein>
    <recommendedName>
        <fullName evidence="5">RNA polymerase sigma-70 region 2 domain-containing protein</fullName>
    </recommendedName>
</protein>
<reference evidence="6 7" key="1">
    <citation type="submission" date="2014-02" db="EMBL/GenBank/DDBJ databases">
        <title>Draft genome sequence of Lysinibacillus odysseyi NBRC 100172.</title>
        <authorList>
            <person name="Zhang F."/>
            <person name="Wang G."/>
            <person name="Zhang L."/>
        </authorList>
    </citation>
    <scope>NUCLEOTIDE SEQUENCE [LARGE SCALE GENOMIC DNA]</scope>
    <source>
        <strain evidence="6 7">NBRC 100172</strain>
    </source>
</reference>
<dbReference type="Gene3D" id="1.10.10.10">
    <property type="entry name" value="Winged helix-like DNA-binding domain superfamily/Winged helix DNA-binding domain"/>
    <property type="match status" value="1"/>
</dbReference>
<dbReference type="InterPro" id="IPR007627">
    <property type="entry name" value="RNA_pol_sigma70_r2"/>
</dbReference>
<comment type="similarity">
    <text evidence="1">Belongs to the sigma-70 factor family. ECF subfamily.</text>
</comment>
<keyword evidence="2" id="KW-0805">Transcription regulation</keyword>
<sequence>MNERYWIRKIQRKHDEKSADKLTRKYYKEMYIFVYKQTLDEQLALDLTQEIFIRMLRSIASYDEEKSRFRTWLYRIATNHCIDYLRSKQYQMKQKTVFMVDEEQIEPEDGMLQLEYKEQYEAVNALLSGQSGITQQIVRYKIFLELTFMEIANLLQMPEATVKTNYYKAIKMLRKGMEAYYEDEI</sequence>
<evidence type="ECO:0000256" key="4">
    <source>
        <dbReference type="ARBA" id="ARBA00023163"/>
    </source>
</evidence>
<dbReference type="NCBIfam" id="TIGR02937">
    <property type="entry name" value="sigma70-ECF"/>
    <property type="match status" value="1"/>
</dbReference>
<keyword evidence="7" id="KW-1185">Reference proteome</keyword>
<evidence type="ECO:0000256" key="3">
    <source>
        <dbReference type="ARBA" id="ARBA00023082"/>
    </source>
</evidence>
<dbReference type="OrthoDB" id="9794508at2"/>
<dbReference type="SUPFAM" id="SSF88946">
    <property type="entry name" value="Sigma2 domain of RNA polymerase sigma factors"/>
    <property type="match status" value="1"/>
</dbReference>
<gene>
    <name evidence="6" type="ORF">CD32_12950</name>
</gene>
<keyword evidence="4" id="KW-0804">Transcription</keyword>
<accession>A0A0A3IID0</accession>
<dbReference type="PANTHER" id="PTHR43133:SF51">
    <property type="entry name" value="RNA POLYMERASE SIGMA FACTOR"/>
    <property type="match status" value="1"/>
</dbReference>
<dbReference type="InterPro" id="IPR013325">
    <property type="entry name" value="RNA_pol_sigma_r2"/>
</dbReference>
<dbReference type="InterPro" id="IPR039425">
    <property type="entry name" value="RNA_pol_sigma-70-like"/>
</dbReference>
<organism evidence="6 7">
    <name type="scientific">Lysinibacillus odysseyi 34hs-1 = NBRC 100172</name>
    <dbReference type="NCBI Taxonomy" id="1220589"/>
    <lineage>
        <taxon>Bacteria</taxon>
        <taxon>Bacillati</taxon>
        <taxon>Bacillota</taxon>
        <taxon>Bacilli</taxon>
        <taxon>Bacillales</taxon>
        <taxon>Bacillaceae</taxon>
        <taxon>Lysinibacillus</taxon>
    </lineage>
</organism>
<evidence type="ECO:0000313" key="6">
    <source>
        <dbReference type="EMBL" id="KGR84484.1"/>
    </source>
</evidence>
<dbReference type="SUPFAM" id="SSF88659">
    <property type="entry name" value="Sigma3 and sigma4 domains of RNA polymerase sigma factors"/>
    <property type="match status" value="1"/>
</dbReference>
<name>A0A0A3IID0_9BACI</name>
<dbReference type="GO" id="GO:0016987">
    <property type="term" value="F:sigma factor activity"/>
    <property type="evidence" value="ECO:0007669"/>
    <property type="project" value="UniProtKB-KW"/>
</dbReference>
<dbReference type="InterPro" id="IPR036388">
    <property type="entry name" value="WH-like_DNA-bd_sf"/>
</dbReference>
<dbReference type="AlphaFoldDB" id="A0A0A3IID0"/>
<dbReference type="Gene3D" id="1.10.1740.10">
    <property type="match status" value="1"/>
</dbReference>
<evidence type="ECO:0000256" key="2">
    <source>
        <dbReference type="ARBA" id="ARBA00023015"/>
    </source>
</evidence>
<dbReference type="GO" id="GO:0006352">
    <property type="term" value="P:DNA-templated transcription initiation"/>
    <property type="evidence" value="ECO:0007669"/>
    <property type="project" value="InterPro"/>
</dbReference>
<dbReference type="STRING" id="1220589.CD32_12950"/>
<dbReference type="InterPro" id="IPR013324">
    <property type="entry name" value="RNA_pol_sigma_r3/r4-like"/>
</dbReference>
<keyword evidence="3" id="KW-0731">Sigma factor</keyword>
<evidence type="ECO:0000256" key="1">
    <source>
        <dbReference type="ARBA" id="ARBA00010641"/>
    </source>
</evidence>
<proteinExistence type="inferred from homology"/>
<feature type="domain" description="RNA polymerase sigma-70 region 2" evidence="5">
    <location>
        <begin position="24"/>
        <end position="89"/>
    </location>
</feature>
<dbReference type="InterPro" id="IPR014284">
    <property type="entry name" value="RNA_pol_sigma-70_dom"/>
</dbReference>
<dbReference type="EMBL" id="JPVP01000056">
    <property type="protein sequence ID" value="KGR84484.1"/>
    <property type="molecule type" value="Genomic_DNA"/>
</dbReference>